<evidence type="ECO:0000256" key="1">
    <source>
        <dbReference type="SAM" id="MobiDB-lite"/>
    </source>
</evidence>
<protein>
    <submittedName>
        <fullName evidence="3">Uncharacterized protein</fullName>
    </submittedName>
</protein>
<dbReference type="EMBL" id="MT142468">
    <property type="protein sequence ID" value="QJA81754.1"/>
    <property type="molecule type" value="Genomic_DNA"/>
</dbReference>
<evidence type="ECO:0000313" key="3">
    <source>
        <dbReference type="EMBL" id="QJA81754.1"/>
    </source>
</evidence>
<evidence type="ECO:0000313" key="2">
    <source>
        <dbReference type="EMBL" id="QJA58657.1"/>
    </source>
</evidence>
<dbReference type="AlphaFoldDB" id="A0A6M3KJE4"/>
<accession>A0A6M3KJE4</accession>
<sequence>MPPRSPKPKFDPEGSGYDYSTALSTGLKPDKNGHWPSRDPKSGLLLKGRKHKTWDLLLLGEAEAGYVVYRGKDGRWYSKKK</sequence>
<gene>
    <name evidence="3" type="ORF">MM415A00499_0029</name>
    <name evidence="2" type="ORF">MM415B01425_0002</name>
</gene>
<feature type="region of interest" description="Disordered" evidence="1">
    <location>
        <begin position="1"/>
        <end position="42"/>
    </location>
</feature>
<reference evidence="3" key="1">
    <citation type="submission" date="2020-03" db="EMBL/GenBank/DDBJ databases">
        <title>The deep terrestrial virosphere.</title>
        <authorList>
            <person name="Holmfeldt K."/>
            <person name="Nilsson E."/>
            <person name="Simone D."/>
            <person name="Lopez-Fernandez M."/>
            <person name="Wu X."/>
            <person name="de Brujin I."/>
            <person name="Lundin D."/>
            <person name="Andersson A."/>
            <person name="Bertilsson S."/>
            <person name="Dopson M."/>
        </authorList>
    </citation>
    <scope>NUCLEOTIDE SEQUENCE</scope>
    <source>
        <strain evidence="3">MM415A00499</strain>
        <strain evidence="2">MM415B01425</strain>
    </source>
</reference>
<proteinExistence type="predicted"/>
<organism evidence="3">
    <name type="scientific">viral metagenome</name>
    <dbReference type="NCBI Taxonomy" id="1070528"/>
    <lineage>
        <taxon>unclassified sequences</taxon>
        <taxon>metagenomes</taxon>
        <taxon>organismal metagenomes</taxon>
    </lineage>
</organism>
<dbReference type="EMBL" id="MT141334">
    <property type="protein sequence ID" value="QJA58657.1"/>
    <property type="molecule type" value="Genomic_DNA"/>
</dbReference>
<feature type="compositionally biased region" description="Basic and acidic residues" evidence="1">
    <location>
        <begin position="28"/>
        <end position="41"/>
    </location>
</feature>
<name>A0A6M3KJE4_9ZZZZ</name>